<dbReference type="GO" id="GO:0016020">
    <property type="term" value="C:membrane"/>
    <property type="evidence" value="ECO:0007669"/>
    <property type="project" value="InterPro"/>
</dbReference>
<evidence type="ECO:0000313" key="4">
    <source>
        <dbReference type="Proteomes" id="UP000230390"/>
    </source>
</evidence>
<dbReference type="PROSITE" id="PS50111">
    <property type="entry name" value="CHEMOTAXIS_TRANSDUC_2"/>
    <property type="match status" value="1"/>
</dbReference>
<evidence type="ECO:0000256" key="1">
    <source>
        <dbReference type="PROSITE-ProRule" id="PRU00284"/>
    </source>
</evidence>
<keyword evidence="1" id="KW-0807">Transducer</keyword>
<proteinExistence type="predicted"/>
<dbReference type="InterPro" id="IPR004089">
    <property type="entry name" value="MCPsignal_dom"/>
</dbReference>
<organism evidence="3 4">
    <name type="scientific">Massilia eurypsychrophila</name>
    <dbReference type="NCBI Taxonomy" id="1485217"/>
    <lineage>
        <taxon>Bacteria</taxon>
        <taxon>Pseudomonadati</taxon>
        <taxon>Pseudomonadota</taxon>
        <taxon>Betaproteobacteria</taxon>
        <taxon>Burkholderiales</taxon>
        <taxon>Oxalobacteraceae</taxon>
        <taxon>Telluria group</taxon>
        <taxon>Massilia</taxon>
    </lineage>
</organism>
<keyword evidence="4" id="KW-1185">Reference proteome</keyword>
<dbReference type="AlphaFoldDB" id="A0A2G8TE40"/>
<sequence>MTAQLSISIAPNAETATADVHLSGDVFGALINLSGRRRFTSQRVVLYAVLASMGHHGAVATARETLALFSDAHTVLIEGRGALPGVFCSQLRDAYFGTLQGDKVIRDFIALAEATLDAIVGNGRGAPGLLDELVRGATPLLSVLNGLTLVYEEQSKRHAHAQKRQLQELMGDIKTIARHARMVAFNAQIVAARAGTAGREFAVVASTMTNVTSEIDKLVQEALSSSLAH</sequence>
<dbReference type="SUPFAM" id="SSF58104">
    <property type="entry name" value="Methyl-accepting chemotaxis protein (MCP) signaling domain"/>
    <property type="match status" value="1"/>
</dbReference>
<feature type="domain" description="Methyl-accepting transducer" evidence="2">
    <location>
        <begin position="164"/>
        <end position="229"/>
    </location>
</feature>
<gene>
    <name evidence="3" type="ORF">CR105_14680</name>
</gene>
<accession>A0A2G8TE40</accession>
<dbReference type="EMBL" id="PDOC01000008">
    <property type="protein sequence ID" value="PIL44312.1"/>
    <property type="molecule type" value="Genomic_DNA"/>
</dbReference>
<comment type="caution">
    <text evidence="3">The sequence shown here is derived from an EMBL/GenBank/DDBJ whole genome shotgun (WGS) entry which is preliminary data.</text>
</comment>
<name>A0A2G8TE40_9BURK</name>
<evidence type="ECO:0000259" key="2">
    <source>
        <dbReference type="PROSITE" id="PS50111"/>
    </source>
</evidence>
<dbReference type="GO" id="GO:0007165">
    <property type="term" value="P:signal transduction"/>
    <property type="evidence" value="ECO:0007669"/>
    <property type="project" value="UniProtKB-KW"/>
</dbReference>
<dbReference type="OrthoDB" id="8807779at2"/>
<dbReference type="Gene3D" id="1.10.287.950">
    <property type="entry name" value="Methyl-accepting chemotaxis protein"/>
    <property type="match status" value="1"/>
</dbReference>
<evidence type="ECO:0000313" key="3">
    <source>
        <dbReference type="EMBL" id="PIL44312.1"/>
    </source>
</evidence>
<dbReference type="Pfam" id="PF00015">
    <property type="entry name" value="MCPsignal"/>
    <property type="match status" value="1"/>
</dbReference>
<dbReference type="RefSeq" id="WP_099789286.1">
    <property type="nucleotide sequence ID" value="NZ_JBHLYV010000098.1"/>
</dbReference>
<protein>
    <submittedName>
        <fullName evidence="3">Chemotaxis protein</fullName>
    </submittedName>
</protein>
<dbReference type="Proteomes" id="UP000230390">
    <property type="component" value="Unassembled WGS sequence"/>
</dbReference>
<reference evidence="3 4" key="1">
    <citation type="submission" date="2017-10" db="EMBL/GenBank/DDBJ databases">
        <title>Massilia psychrophilum sp. nov., a novel purple-pigmented bacterium isolated from Tianshan glacier, Xinjiang Municipality, China.</title>
        <authorList>
            <person name="Wang H."/>
        </authorList>
    </citation>
    <scope>NUCLEOTIDE SEQUENCE [LARGE SCALE GENOMIC DNA]</scope>
    <source>
        <strain evidence="3 4">JCM 30074</strain>
    </source>
</reference>